<evidence type="ECO:0000313" key="8">
    <source>
        <dbReference type="Proteomes" id="UP000291343"/>
    </source>
</evidence>
<dbReference type="EMBL" id="QKKF02016138">
    <property type="protein sequence ID" value="RZF41840.1"/>
    <property type="molecule type" value="Genomic_DNA"/>
</dbReference>
<evidence type="ECO:0000256" key="3">
    <source>
        <dbReference type="ARBA" id="ARBA00022989"/>
    </source>
</evidence>
<evidence type="ECO:0000256" key="4">
    <source>
        <dbReference type="ARBA" id="ARBA00023136"/>
    </source>
</evidence>
<dbReference type="FunFam" id="1.20.1250.20:FF:000249">
    <property type="entry name" value="facilitated trehalose transporter Tret1"/>
    <property type="match status" value="1"/>
</dbReference>
<feature type="transmembrane region" description="Helical" evidence="5">
    <location>
        <begin position="385"/>
        <end position="409"/>
    </location>
</feature>
<dbReference type="GO" id="GO:0016020">
    <property type="term" value="C:membrane"/>
    <property type="evidence" value="ECO:0007669"/>
    <property type="project" value="UniProtKB-SubCell"/>
</dbReference>
<evidence type="ECO:0000259" key="6">
    <source>
        <dbReference type="PROSITE" id="PS50850"/>
    </source>
</evidence>
<proteinExistence type="predicted"/>
<dbReference type="PROSITE" id="PS00216">
    <property type="entry name" value="SUGAR_TRANSPORT_1"/>
    <property type="match status" value="1"/>
</dbReference>
<dbReference type="PANTHER" id="PTHR48021:SF68">
    <property type="entry name" value="MAJOR FACILITATOR SUPERFAMILY (MFS) PROFILE DOMAIN-CONTAINING PROTEIN"/>
    <property type="match status" value="1"/>
</dbReference>
<protein>
    <recommendedName>
        <fullName evidence="6">Major facilitator superfamily (MFS) profile domain-containing protein</fullName>
    </recommendedName>
</protein>
<evidence type="ECO:0000256" key="1">
    <source>
        <dbReference type="ARBA" id="ARBA00004141"/>
    </source>
</evidence>
<reference evidence="7 8" key="1">
    <citation type="journal article" date="2017" name="Gigascience">
        <title>Genome sequence of the small brown planthopper, Laodelphax striatellus.</title>
        <authorList>
            <person name="Zhu J."/>
            <person name="Jiang F."/>
            <person name="Wang X."/>
            <person name="Yang P."/>
            <person name="Bao Y."/>
            <person name="Zhao W."/>
            <person name="Wang W."/>
            <person name="Lu H."/>
            <person name="Wang Q."/>
            <person name="Cui N."/>
            <person name="Li J."/>
            <person name="Chen X."/>
            <person name="Luo L."/>
            <person name="Yu J."/>
            <person name="Kang L."/>
            <person name="Cui F."/>
        </authorList>
    </citation>
    <scope>NUCLEOTIDE SEQUENCE [LARGE SCALE GENOMIC DNA]</scope>
    <source>
        <strain evidence="7">Lst14</strain>
    </source>
</reference>
<feature type="transmembrane region" description="Helical" evidence="5">
    <location>
        <begin position="328"/>
        <end position="349"/>
    </location>
</feature>
<dbReference type="InterPro" id="IPR003663">
    <property type="entry name" value="Sugar/inositol_transpt"/>
</dbReference>
<feature type="transmembrane region" description="Helical" evidence="5">
    <location>
        <begin position="91"/>
        <end position="111"/>
    </location>
</feature>
<dbReference type="Pfam" id="PF00083">
    <property type="entry name" value="Sugar_tr"/>
    <property type="match status" value="1"/>
</dbReference>
<dbReference type="Gene3D" id="1.20.1250.20">
    <property type="entry name" value="MFS general substrate transporter like domains"/>
    <property type="match status" value="1"/>
</dbReference>
<dbReference type="OrthoDB" id="6612291at2759"/>
<comment type="subcellular location">
    <subcellularLocation>
        <location evidence="1">Membrane</location>
        <topology evidence="1">Multi-pass membrane protein</topology>
    </subcellularLocation>
</comment>
<feature type="transmembrane region" description="Helical" evidence="5">
    <location>
        <begin position="292"/>
        <end position="313"/>
    </location>
</feature>
<feature type="transmembrane region" description="Helical" evidence="5">
    <location>
        <begin position="201"/>
        <end position="222"/>
    </location>
</feature>
<dbReference type="InParanoid" id="A0A482X8N4"/>
<accession>A0A482X8N4</accession>
<feature type="transmembrane region" description="Helical" evidence="5">
    <location>
        <begin position="356"/>
        <end position="379"/>
    </location>
</feature>
<name>A0A482X8N4_LAOST</name>
<dbReference type="InterPro" id="IPR005828">
    <property type="entry name" value="MFS_sugar_transport-like"/>
</dbReference>
<sequence>MNEKLQLNVEGERHDESKIATLPKQIAEGEPLLEETKKEKARLRLKQGLAIAGPFIITLGVGTTSGFSAVLLPQLMSNGTSIKITQDQSSWIASLAVPPMAVGCILSGYLMEEFGRRLIQMFAGVLFVIAWAIVSLSKSVEVLYLGRIVSGLCAGLLSPLCLVYIAEVSDPEIRGTFLASIPLAISTGVLVSHSLGTFLNWNLSAAICAIFPFASYIFNYFAPESPLWLANKGQTKKAEETFRYLRGYSKPASDELHTLLNRTTDAKVNAKSSEINKETMKRILSPTFLKPLITMFVLFFIQQFSGINAVIFYSVDILKSTTSNVNEYLATIIVDIIRVVMSVTMCFVMKKYNRRSLALFSTVATGISLLLFSLAYRFLPENYSWVSFVIIALYMCCVNSGLVQIPWILTGEIFPTTMREIGSGGCTCFAFLMFFTVVKTGPVMFSKIGTGNGFLVYAVIALAGSVFIYFFLPETKNMTLQKIGDGHKDDSDNINATKV</sequence>
<keyword evidence="8" id="KW-1185">Reference proteome</keyword>
<feature type="transmembrane region" description="Helical" evidence="5">
    <location>
        <begin position="454"/>
        <end position="472"/>
    </location>
</feature>
<dbReference type="InterPro" id="IPR036259">
    <property type="entry name" value="MFS_trans_sf"/>
</dbReference>
<evidence type="ECO:0000256" key="5">
    <source>
        <dbReference type="SAM" id="Phobius"/>
    </source>
</evidence>
<dbReference type="SMR" id="A0A482X8N4"/>
<feature type="transmembrane region" description="Helical" evidence="5">
    <location>
        <begin position="142"/>
        <end position="165"/>
    </location>
</feature>
<dbReference type="GO" id="GO:0022857">
    <property type="term" value="F:transmembrane transporter activity"/>
    <property type="evidence" value="ECO:0007669"/>
    <property type="project" value="InterPro"/>
</dbReference>
<dbReference type="InterPro" id="IPR020846">
    <property type="entry name" value="MFS_dom"/>
</dbReference>
<dbReference type="AlphaFoldDB" id="A0A482X8N4"/>
<dbReference type="InterPro" id="IPR050549">
    <property type="entry name" value="MFS_Trehalose_Transporter"/>
</dbReference>
<dbReference type="STRING" id="195883.A0A482X8N4"/>
<gene>
    <name evidence="7" type="ORF">LSTR_LSTR005302</name>
</gene>
<dbReference type="InterPro" id="IPR005829">
    <property type="entry name" value="Sugar_transporter_CS"/>
</dbReference>
<dbReference type="PROSITE" id="PS50850">
    <property type="entry name" value="MFS"/>
    <property type="match status" value="1"/>
</dbReference>
<feature type="transmembrane region" description="Helical" evidence="5">
    <location>
        <begin position="48"/>
        <end position="71"/>
    </location>
</feature>
<keyword evidence="3 5" id="KW-1133">Transmembrane helix</keyword>
<evidence type="ECO:0000256" key="2">
    <source>
        <dbReference type="ARBA" id="ARBA00022692"/>
    </source>
</evidence>
<dbReference type="PANTHER" id="PTHR48021">
    <property type="match status" value="1"/>
</dbReference>
<organism evidence="7 8">
    <name type="scientific">Laodelphax striatellus</name>
    <name type="common">Small brown planthopper</name>
    <name type="synonym">Delphax striatella</name>
    <dbReference type="NCBI Taxonomy" id="195883"/>
    <lineage>
        <taxon>Eukaryota</taxon>
        <taxon>Metazoa</taxon>
        <taxon>Ecdysozoa</taxon>
        <taxon>Arthropoda</taxon>
        <taxon>Hexapoda</taxon>
        <taxon>Insecta</taxon>
        <taxon>Pterygota</taxon>
        <taxon>Neoptera</taxon>
        <taxon>Paraneoptera</taxon>
        <taxon>Hemiptera</taxon>
        <taxon>Auchenorrhyncha</taxon>
        <taxon>Fulgoroidea</taxon>
        <taxon>Delphacidae</taxon>
        <taxon>Criomorphinae</taxon>
        <taxon>Laodelphax</taxon>
    </lineage>
</organism>
<dbReference type="Proteomes" id="UP000291343">
    <property type="component" value="Unassembled WGS sequence"/>
</dbReference>
<comment type="caution">
    <text evidence="7">The sequence shown here is derived from an EMBL/GenBank/DDBJ whole genome shotgun (WGS) entry which is preliminary data.</text>
</comment>
<feature type="transmembrane region" description="Helical" evidence="5">
    <location>
        <begin position="118"/>
        <end position="136"/>
    </location>
</feature>
<dbReference type="PRINTS" id="PR00171">
    <property type="entry name" value="SUGRTRNSPORT"/>
</dbReference>
<feature type="transmembrane region" description="Helical" evidence="5">
    <location>
        <begin position="177"/>
        <end position="195"/>
    </location>
</feature>
<dbReference type="SUPFAM" id="SSF103473">
    <property type="entry name" value="MFS general substrate transporter"/>
    <property type="match status" value="1"/>
</dbReference>
<evidence type="ECO:0000313" key="7">
    <source>
        <dbReference type="EMBL" id="RZF41840.1"/>
    </source>
</evidence>
<keyword evidence="4 5" id="KW-0472">Membrane</keyword>
<keyword evidence="2 5" id="KW-0812">Transmembrane</keyword>
<feature type="transmembrane region" description="Helical" evidence="5">
    <location>
        <begin position="421"/>
        <end position="442"/>
    </location>
</feature>
<feature type="domain" description="Major facilitator superfamily (MFS) profile" evidence="6">
    <location>
        <begin position="46"/>
        <end position="476"/>
    </location>
</feature>
<dbReference type="PROSITE" id="PS00217">
    <property type="entry name" value="SUGAR_TRANSPORT_2"/>
    <property type="match status" value="1"/>
</dbReference>